<evidence type="ECO:0000313" key="1">
    <source>
        <dbReference type="EMBL" id="GIX71729.1"/>
    </source>
</evidence>
<comment type="caution">
    <text evidence="1">The sequence shown here is derived from an EMBL/GenBank/DDBJ whole genome shotgun (WGS) entry which is preliminary data.</text>
</comment>
<proteinExistence type="predicted"/>
<name>A0AAV4MLR3_CAEEX</name>
<keyword evidence="2" id="KW-1185">Reference proteome</keyword>
<dbReference type="AlphaFoldDB" id="A0AAV4MLR3"/>
<reference evidence="1 2" key="1">
    <citation type="submission" date="2021-06" db="EMBL/GenBank/DDBJ databases">
        <title>Caerostris extrusa draft genome.</title>
        <authorList>
            <person name="Kono N."/>
            <person name="Arakawa K."/>
        </authorList>
    </citation>
    <scope>NUCLEOTIDE SEQUENCE [LARGE SCALE GENOMIC DNA]</scope>
</reference>
<accession>A0AAV4MLR3</accession>
<dbReference type="EMBL" id="BPLR01002249">
    <property type="protein sequence ID" value="GIX71729.1"/>
    <property type="molecule type" value="Genomic_DNA"/>
</dbReference>
<sequence>MQKEVGYTVHPLSTTTPKDRTPRRIAFSFLPLTPSCRTFQSTDYHLLPKYKQGIFLARLACQEATIGISITLKHSPESPGSPKSRDAGAVHRLDICIGACWPHPLRTDTELKLFPQRK</sequence>
<dbReference type="Proteomes" id="UP001054945">
    <property type="component" value="Unassembled WGS sequence"/>
</dbReference>
<protein>
    <submittedName>
        <fullName evidence="1">Uncharacterized protein</fullName>
    </submittedName>
</protein>
<organism evidence="1 2">
    <name type="scientific">Caerostris extrusa</name>
    <name type="common">Bark spider</name>
    <name type="synonym">Caerostris bankana</name>
    <dbReference type="NCBI Taxonomy" id="172846"/>
    <lineage>
        <taxon>Eukaryota</taxon>
        <taxon>Metazoa</taxon>
        <taxon>Ecdysozoa</taxon>
        <taxon>Arthropoda</taxon>
        <taxon>Chelicerata</taxon>
        <taxon>Arachnida</taxon>
        <taxon>Araneae</taxon>
        <taxon>Araneomorphae</taxon>
        <taxon>Entelegynae</taxon>
        <taxon>Araneoidea</taxon>
        <taxon>Araneidae</taxon>
        <taxon>Caerostris</taxon>
    </lineage>
</organism>
<gene>
    <name evidence="1" type="ORF">CEXT_611231</name>
</gene>
<evidence type="ECO:0000313" key="2">
    <source>
        <dbReference type="Proteomes" id="UP001054945"/>
    </source>
</evidence>